<dbReference type="GO" id="GO:0016788">
    <property type="term" value="F:hydrolase activity, acting on ester bonds"/>
    <property type="evidence" value="ECO:0007669"/>
    <property type="project" value="InterPro"/>
</dbReference>
<feature type="binding site" evidence="3">
    <location>
        <position position="190"/>
    </location>
    <ligand>
        <name>a divalent metal cation</name>
        <dbReference type="ChEBI" id="CHEBI:60240"/>
        <label>1</label>
    </ligand>
</feature>
<dbReference type="Gene3D" id="3.20.20.140">
    <property type="entry name" value="Metal-dependent hydrolases"/>
    <property type="match status" value="1"/>
</dbReference>
<feature type="binding site" evidence="3">
    <location>
        <position position="48"/>
    </location>
    <ligand>
        <name>a divalent metal cation</name>
        <dbReference type="ChEBI" id="CHEBI:60240"/>
        <label>1</label>
    </ligand>
</feature>
<dbReference type="InterPro" id="IPR032466">
    <property type="entry name" value="Metal_Hydrolase"/>
</dbReference>
<feature type="binding site" evidence="3">
    <location>
        <position position="252"/>
    </location>
    <ligand>
        <name>a divalent metal cation</name>
        <dbReference type="ChEBI" id="CHEBI:60240"/>
        <label>2</label>
    </ligand>
</feature>
<accession>A0A5C4JDI6</accession>
<dbReference type="GO" id="GO:0008270">
    <property type="term" value="F:zinc ion binding"/>
    <property type="evidence" value="ECO:0007669"/>
    <property type="project" value="InterPro"/>
</dbReference>
<evidence type="ECO:0000313" key="6">
    <source>
        <dbReference type="Proteomes" id="UP000309174"/>
    </source>
</evidence>
<evidence type="ECO:0000313" key="5">
    <source>
        <dbReference type="EMBL" id="TMR02224.1"/>
    </source>
</evidence>
<comment type="cofactor">
    <cofactor evidence="3">
        <name>a divalent metal cation</name>
        <dbReference type="ChEBI" id="CHEBI:60240"/>
    </cofactor>
    <text evidence="3">Binds 2 divalent metal cations per subunit.</text>
</comment>
<gene>
    <name evidence="5" type="ORF">ETD83_13085</name>
</gene>
<feature type="binding site" evidence="3">
    <location>
        <position position="223"/>
    </location>
    <ligand>
        <name>a divalent metal cation</name>
        <dbReference type="ChEBI" id="CHEBI:60240"/>
        <label>2</label>
    </ligand>
</feature>
<dbReference type="AlphaFoldDB" id="A0A5C4JDI6"/>
<dbReference type="Proteomes" id="UP000309174">
    <property type="component" value="Unassembled WGS sequence"/>
</dbReference>
<dbReference type="OrthoDB" id="9795018at2"/>
<dbReference type="PROSITE" id="PS51347">
    <property type="entry name" value="PHOSPHOTRIESTERASE_2"/>
    <property type="match status" value="1"/>
</dbReference>
<feature type="binding site" evidence="3">
    <location>
        <position position="317"/>
    </location>
    <ligand>
        <name>a divalent metal cation</name>
        <dbReference type="ChEBI" id="CHEBI:60240"/>
        <label>1</label>
    </ligand>
</feature>
<name>A0A5C4JDI6_9ACTN</name>
<dbReference type="PANTHER" id="PTHR10819:SF3">
    <property type="entry name" value="PHOSPHOTRIESTERASE-RELATED PROTEIN"/>
    <property type="match status" value="1"/>
</dbReference>
<dbReference type="SUPFAM" id="SSF51556">
    <property type="entry name" value="Metallo-dependent hydrolases"/>
    <property type="match status" value="1"/>
</dbReference>
<organism evidence="5 6">
    <name type="scientific">Actinomadura soli</name>
    <dbReference type="NCBI Taxonomy" id="2508997"/>
    <lineage>
        <taxon>Bacteria</taxon>
        <taxon>Bacillati</taxon>
        <taxon>Actinomycetota</taxon>
        <taxon>Actinomycetes</taxon>
        <taxon>Streptosporangiales</taxon>
        <taxon>Thermomonosporaceae</taxon>
        <taxon>Actinomadura</taxon>
    </lineage>
</organism>
<evidence type="ECO:0000256" key="3">
    <source>
        <dbReference type="PIRSR" id="PIRSR601559-52"/>
    </source>
</evidence>
<evidence type="ECO:0000256" key="4">
    <source>
        <dbReference type="PROSITE-ProRule" id="PRU00679"/>
    </source>
</evidence>
<keyword evidence="2" id="KW-0378">Hydrolase</keyword>
<dbReference type="InterPro" id="IPR001559">
    <property type="entry name" value="Phosphotriesterase"/>
</dbReference>
<evidence type="ECO:0000256" key="2">
    <source>
        <dbReference type="ARBA" id="ARBA00022801"/>
    </source>
</evidence>
<dbReference type="PANTHER" id="PTHR10819">
    <property type="entry name" value="PHOSPHOTRIESTERASE-RELATED"/>
    <property type="match status" value="1"/>
</dbReference>
<comment type="caution">
    <text evidence="4">Lacks conserved residue(s) required for the propagation of feature annotation.</text>
</comment>
<dbReference type="EMBL" id="VCKW01000053">
    <property type="protein sequence ID" value="TMR02224.1"/>
    <property type="molecule type" value="Genomic_DNA"/>
</dbReference>
<dbReference type="InterPro" id="IPR017947">
    <property type="entry name" value="AryldialkylPase_Zn-BS"/>
</dbReference>
<feature type="binding site" evidence="3">
    <location>
        <position position="50"/>
    </location>
    <ligand>
        <name>a divalent metal cation</name>
        <dbReference type="ChEBI" id="CHEBI:60240"/>
        <label>1</label>
    </ligand>
</feature>
<keyword evidence="1 3" id="KW-0479">Metal-binding</keyword>
<keyword evidence="6" id="KW-1185">Reference proteome</keyword>
<reference evidence="5 6" key="1">
    <citation type="submission" date="2019-05" db="EMBL/GenBank/DDBJ databases">
        <title>Draft genome sequence of Actinomadura sp. 14C53.</title>
        <authorList>
            <person name="Saricaoglu S."/>
            <person name="Isik K."/>
        </authorList>
    </citation>
    <scope>NUCLEOTIDE SEQUENCE [LARGE SCALE GENOMIC DNA]</scope>
    <source>
        <strain evidence="5 6">14C53</strain>
    </source>
</reference>
<proteinExistence type="inferred from homology"/>
<sequence>MADHDGGPRVNLPLTIPDLPPSIPDLAGQVLTVTGPVDPSALGPTLMHEHLFVDLRRPAHALRPGEDSPQAREPLTLANLARTRHGAVNADNDVLADFDEMLAEVGEFRRAGGGTVVEVTSLGIGRDPGSLRRMSRASGLHIVMGAGWYTPTFHPPDLGERTVDDLTAVIVRDIVDGADGTGVRAGIIGEVGAESAPLTPGELKSVRAAGRASRVTGAPITFHVGGVGEEKFTVLDILDEEGVDPSNVVLGHAGTMAVDLPFARRVLARGVFIEFDFLASPGSPWGHLVLLGDHKVARGIADLVEDGYSGQILLGHDVCQKIQLKRYGGQGYSYIPDHFLPALRRLGVADEAVHKIMVDNPARALTFTTPAP</sequence>
<comment type="similarity">
    <text evidence="4">Belongs to the metallo-dependent hydrolases superfamily. Phosphotriesterase family.</text>
</comment>
<dbReference type="PIRSF" id="PIRSF016839">
    <property type="entry name" value="PhP"/>
    <property type="match status" value="1"/>
</dbReference>
<protein>
    <submittedName>
        <fullName evidence="5">Aryldialkylphosphatase</fullName>
    </submittedName>
</protein>
<comment type="caution">
    <text evidence="5">The sequence shown here is derived from an EMBL/GenBank/DDBJ whole genome shotgun (WGS) entry which is preliminary data.</text>
</comment>
<dbReference type="Pfam" id="PF02126">
    <property type="entry name" value="PTE"/>
    <property type="match status" value="1"/>
</dbReference>
<dbReference type="PROSITE" id="PS01322">
    <property type="entry name" value="PHOSPHOTRIESTERASE_1"/>
    <property type="match status" value="1"/>
</dbReference>
<feature type="binding site" evidence="3">
    <location>
        <position position="190"/>
    </location>
    <ligand>
        <name>a divalent metal cation</name>
        <dbReference type="ChEBI" id="CHEBI:60240"/>
        <label>2</label>
    </ligand>
</feature>
<evidence type="ECO:0000256" key="1">
    <source>
        <dbReference type="ARBA" id="ARBA00022723"/>
    </source>
</evidence>